<sequence length="307" mass="30794">MSGVQLYEVAPASTGWALVLHGGAGGRVEELSLEEAGTYSEGLTAAYQAGAAVLAAGGSALDAVCATVERLEDDPLFNAGRGAALTSEGTAELDACVMTGDGRAGAIAASQFARNPVHAARKVLEETPAVLLIAPTAGRIADWGLRTVTPDHFTTPARQQQLRRVQEGLLAGSRHGTVGAVAVDVHGRVAAATSTGGMVNQSEGRVGDTPVVGAGTYARDGVGAISCTGEGEAFIQGVVAHDVAARVRYLGVGLAEAITGTVAAELAPRGATGGLIAVGADGAIVVAHNSPAMFAAYHDGERLVVHT</sequence>
<gene>
    <name evidence="8" type="ORF">G3R41_01155</name>
    <name evidence="7" type="ORF">GCU67_01155</name>
</gene>
<accession>A0A6P0H235</accession>
<evidence type="ECO:0000256" key="5">
    <source>
        <dbReference type="PIRSR" id="PIRSR600246-2"/>
    </source>
</evidence>
<dbReference type="GO" id="GO:0006508">
    <property type="term" value="P:proteolysis"/>
    <property type="evidence" value="ECO:0007669"/>
    <property type="project" value="UniProtKB-KW"/>
</dbReference>
<feature type="site" description="Cleavage; by autolysis" evidence="6">
    <location>
        <begin position="176"/>
        <end position="177"/>
    </location>
</feature>
<dbReference type="GO" id="GO:0008233">
    <property type="term" value="F:peptidase activity"/>
    <property type="evidence" value="ECO:0007669"/>
    <property type="project" value="UniProtKB-KW"/>
</dbReference>
<dbReference type="SUPFAM" id="SSF56235">
    <property type="entry name" value="N-terminal nucleophile aminohydrolases (Ntn hydrolases)"/>
    <property type="match status" value="1"/>
</dbReference>
<evidence type="ECO:0000313" key="10">
    <source>
        <dbReference type="Proteomes" id="UP000471152"/>
    </source>
</evidence>
<comment type="caution">
    <text evidence="8">The sequence shown here is derived from an EMBL/GenBank/DDBJ whole genome shotgun (WGS) entry which is preliminary data.</text>
</comment>
<feature type="active site" description="Nucleophile" evidence="4">
    <location>
        <position position="177"/>
    </location>
</feature>
<dbReference type="FunFam" id="3.60.20.30:FF:000001">
    <property type="entry name" value="Isoaspartyl peptidase/L-asparaginase"/>
    <property type="match status" value="1"/>
</dbReference>
<organism evidence="8 10">
    <name type="scientific">Modestobacter muralis</name>
    <dbReference type="NCBI Taxonomy" id="1608614"/>
    <lineage>
        <taxon>Bacteria</taxon>
        <taxon>Bacillati</taxon>
        <taxon>Actinomycetota</taxon>
        <taxon>Actinomycetes</taxon>
        <taxon>Geodermatophilales</taxon>
        <taxon>Geodermatophilaceae</taxon>
        <taxon>Modestobacter</taxon>
    </lineage>
</organism>
<proteinExistence type="predicted"/>
<feature type="binding site" evidence="5">
    <location>
        <begin position="228"/>
        <end position="231"/>
    </location>
    <ligand>
        <name>substrate</name>
    </ligand>
</feature>
<evidence type="ECO:0000256" key="1">
    <source>
        <dbReference type="ARBA" id="ARBA00022670"/>
    </source>
</evidence>
<dbReference type="PANTHER" id="PTHR10188:SF6">
    <property type="entry name" value="N(4)-(BETA-N-ACETYLGLUCOSAMINYL)-L-ASPARAGINASE"/>
    <property type="match status" value="1"/>
</dbReference>
<dbReference type="GO" id="GO:0016811">
    <property type="term" value="F:hydrolase activity, acting on carbon-nitrogen (but not peptide) bonds, in linear amides"/>
    <property type="evidence" value="ECO:0007669"/>
    <property type="project" value="UniProtKB-ARBA"/>
</dbReference>
<dbReference type="Gene3D" id="3.60.20.30">
    <property type="entry name" value="(Glycosyl)asparaginase"/>
    <property type="match status" value="1"/>
</dbReference>
<evidence type="ECO:0000256" key="4">
    <source>
        <dbReference type="PIRSR" id="PIRSR600246-1"/>
    </source>
</evidence>
<dbReference type="InterPro" id="IPR029055">
    <property type="entry name" value="Ntn_hydrolases_N"/>
</dbReference>
<keyword evidence="3" id="KW-0068">Autocatalytic cleavage</keyword>
<protein>
    <submittedName>
        <fullName evidence="8">Isoaspartyl peptidase/L-asparaginase</fullName>
    </submittedName>
</protein>
<keyword evidence="1" id="KW-0645">Protease</keyword>
<dbReference type="Proteomes" id="UP000471152">
    <property type="component" value="Unassembled WGS sequence"/>
</dbReference>
<evidence type="ECO:0000256" key="2">
    <source>
        <dbReference type="ARBA" id="ARBA00022801"/>
    </source>
</evidence>
<evidence type="ECO:0000313" key="7">
    <source>
        <dbReference type="EMBL" id="NEK92782.1"/>
    </source>
</evidence>
<evidence type="ECO:0000256" key="3">
    <source>
        <dbReference type="ARBA" id="ARBA00022813"/>
    </source>
</evidence>
<dbReference type="InterPro" id="IPR000246">
    <property type="entry name" value="Peptidase_T2"/>
</dbReference>
<dbReference type="RefSeq" id="WP_163609211.1">
    <property type="nucleotide sequence ID" value="NZ_JAAGWB010000004.1"/>
</dbReference>
<dbReference type="Proteomes" id="UP000468828">
    <property type="component" value="Unassembled WGS sequence"/>
</dbReference>
<dbReference type="PANTHER" id="PTHR10188">
    <property type="entry name" value="L-ASPARAGINASE"/>
    <property type="match status" value="1"/>
</dbReference>
<evidence type="ECO:0000313" key="8">
    <source>
        <dbReference type="EMBL" id="NEN49549.1"/>
    </source>
</evidence>
<keyword evidence="9" id="KW-1185">Reference proteome</keyword>
<evidence type="ECO:0000313" key="9">
    <source>
        <dbReference type="Proteomes" id="UP000468828"/>
    </source>
</evidence>
<keyword evidence="2" id="KW-0378">Hydrolase</keyword>
<reference evidence="7 9" key="1">
    <citation type="submission" date="2020-01" db="EMBL/GenBank/DDBJ databases">
        <title>the WGS Modestobacter muralis CPCC 204518.</title>
        <authorList>
            <person name="Jiang Z."/>
        </authorList>
    </citation>
    <scope>NUCLEOTIDE SEQUENCE [LARGE SCALE GENOMIC DNA]</scope>
    <source>
        <strain evidence="7 9">DSM 100205</strain>
    </source>
</reference>
<dbReference type="EMBL" id="JAAGWB010000004">
    <property type="protein sequence ID" value="NEN49549.1"/>
    <property type="molecule type" value="Genomic_DNA"/>
</dbReference>
<dbReference type="EMBL" id="JAAGWH010000004">
    <property type="protein sequence ID" value="NEK92782.1"/>
    <property type="molecule type" value="Genomic_DNA"/>
</dbReference>
<dbReference type="AlphaFoldDB" id="A0A6P0H235"/>
<feature type="binding site" evidence="5">
    <location>
        <begin position="205"/>
        <end position="208"/>
    </location>
    <ligand>
        <name>substrate</name>
    </ligand>
</feature>
<dbReference type="Pfam" id="PF01112">
    <property type="entry name" value="Asparaginase_2"/>
    <property type="match status" value="1"/>
</dbReference>
<reference evidence="8 10" key="2">
    <citation type="submission" date="2020-02" db="EMBL/GenBank/DDBJ databases">
        <title>The WGS of Modestobacter muralis DSM 100205.</title>
        <authorList>
            <person name="Jiang Z."/>
        </authorList>
    </citation>
    <scope>NUCLEOTIDE SEQUENCE [LARGE SCALE GENOMIC DNA]</scope>
    <source>
        <strain evidence="8 10">DSM 100205</strain>
    </source>
</reference>
<evidence type="ECO:0000256" key="6">
    <source>
        <dbReference type="PIRSR" id="PIRSR600246-3"/>
    </source>
</evidence>
<name>A0A6P0H235_9ACTN</name>